<proteinExistence type="predicted"/>
<evidence type="ECO:0000256" key="1">
    <source>
        <dbReference type="SAM" id="MobiDB-lite"/>
    </source>
</evidence>
<organism evidence="2 3">
    <name type="scientific">Dillenia turbinata</name>
    <dbReference type="NCBI Taxonomy" id="194707"/>
    <lineage>
        <taxon>Eukaryota</taxon>
        <taxon>Viridiplantae</taxon>
        <taxon>Streptophyta</taxon>
        <taxon>Embryophyta</taxon>
        <taxon>Tracheophyta</taxon>
        <taxon>Spermatophyta</taxon>
        <taxon>Magnoliopsida</taxon>
        <taxon>eudicotyledons</taxon>
        <taxon>Gunneridae</taxon>
        <taxon>Pentapetalae</taxon>
        <taxon>Dilleniales</taxon>
        <taxon>Dilleniaceae</taxon>
        <taxon>Dillenia</taxon>
    </lineage>
</organism>
<feature type="region of interest" description="Disordered" evidence="1">
    <location>
        <begin position="122"/>
        <end position="158"/>
    </location>
</feature>
<sequence>MATTEEPILACLDRLGMMLRHLEEIRANTCRSPKSSRASTPSSGTLTSEGALSSVDFSPKSLEKHCRAIDDVMVETEVKGTLIERVTLLEKRVLKLEQEAAAEKKRVDTEIAAEADKKVVKEESKMMRKEKKTHKNGLKQPVAACVKGDKHAHKEDHY</sequence>
<keyword evidence="3" id="KW-1185">Reference proteome</keyword>
<dbReference type="EMBL" id="JBAMMX010000009">
    <property type="protein sequence ID" value="KAK6933801.1"/>
    <property type="molecule type" value="Genomic_DNA"/>
</dbReference>
<feature type="compositionally biased region" description="Low complexity" evidence="1">
    <location>
        <begin position="31"/>
        <end position="43"/>
    </location>
</feature>
<accession>A0AAN8VPR1</accession>
<feature type="compositionally biased region" description="Basic and acidic residues" evidence="1">
    <location>
        <begin position="147"/>
        <end position="158"/>
    </location>
</feature>
<dbReference type="Proteomes" id="UP001370490">
    <property type="component" value="Unassembled WGS sequence"/>
</dbReference>
<evidence type="ECO:0000313" key="2">
    <source>
        <dbReference type="EMBL" id="KAK6933801.1"/>
    </source>
</evidence>
<evidence type="ECO:0000313" key="3">
    <source>
        <dbReference type="Proteomes" id="UP001370490"/>
    </source>
</evidence>
<dbReference type="AlphaFoldDB" id="A0AAN8VPR1"/>
<protein>
    <submittedName>
        <fullName evidence="2">Uncharacterized protein</fullName>
    </submittedName>
</protein>
<comment type="caution">
    <text evidence="2">The sequence shown here is derived from an EMBL/GenBank/DDBJ whole genome shotgun (WGS) entry which is preliminary data.</text>
</comment>
<feature type="compositionally biased region" description="Basic residues" evidence="1">
    <location>
        <begin position="128"/>
        <end position="137"/>
    </location>
</feature>
<gene>
    <name evidence="2" type="ORF">RJ641_036695</name>
</gene>
<reference evidence="2 3" key="1">
    <citation type="submission" date="2023-12" db="EMBL/GenBank/DDBJ databases">
        <title>A high-quality genome assembly for Dillenia turbinata (Dilleniales).</title>
        <authorList>
            <person name="Chanderbali A."/>
        </authorList>
    </citation>
    <scope>NUCLEOTIDE SEQUENCE [LARGE SCALE GENOMIC DNA]</scope>
    <source>
        <strain evidence="2">LSX21</strain>
        <tissue evidence="2">Leaf</tissue>
    </source>
</reference>
<dbReference type="PANTHER" id="PTHR34190">
    <property type="entry name" value="EXPRESSED PROTEIN"/>
    <property type="match status" value="1"/>
</dbReference>
<feature type="region of interest" description="Disordered" evidence="1">
    <location>
        <begin position="29"/>
        <end position="51"/>
    </location>
</feature>
<name>A0AAN8VPR1_9MAGN</name>
<dbReference type="PANTHER" id="PTHR34190:SF4">
    <property type="entry name" value="EXPRESSED PROTEIN"/>
    <property type="match status" value="1"/>
</dbReference>